<organism evidence="2 3">
    <name type="scientific">Phaseolus angularis</name>
    <name type="common">Azuki bean</name>
    <name type="synonym">Vigna angularis</name>
    <dbReference type="NCBI Taxonomy" id="3914"/>
    <lineage>
        <taxon>Eukaryota</taxon>
        <taxon>Viridiplantae</taxon>
        <taxon>Streptophyta</taxon>
        <taxon>Embryophyta</taxon>
        <taxon>Tracheophyta</taxon>
        <taxon>Spermatophyta</taxon>
        <taxon>Magnoliopsida</taxon>
        <taxon>eudicotyledons</taxon>
        <taxon>Gunneridae</taxon>
        <taxon>Pentapetalae</taxon>
        <taxon>rosids</taxon>
        <taxon>fabids</taxon>
        <taxon>Fabales</taxon>
        <taxon>Fabaceae</taxon>
        <taxon>Papilionoideae</taxon>
        <taxon>50 kb inversion clade</taxon>
        <taxon>NPAAA clade</taxon>
        <taxon>indigoferoid/millettioid clade</taxon>
        <taxon>Phaseoleae</taxon>
        <taxon>Vigna</taxon>
    </lineage>
</organism>
<evidence type="ECO:0000313" key="1">
    <source>
        <dbReference type="EMBL" id="KAG2396517.1"/>
    </source>
</evidence>
<evidence type="ECO:0000313" key="4">
    <source>
        <dbReference type="Proteomes" id="UP000743370"/>
    </source>
</evidence>
<dbReference type="EMBL" id="JABFOF010000005">
    <property type="protein sequence ID" value="KAG2396517.1"/>
    <property type="molecule type" value="Genomic_DNA"/>
</dbReference>
<dbReference type="EMBL" id="CM003378">
    <property type="protein sequence ID" value="KOM49227.1"/>
    <property type="molecule type" value="Genomic_DNA"/>
</dbReference>
<gene>
    <name evidence="1" type="ORF">HKW66_Vig0227920</name>
    <name evidence="2" type="ORF">LR48_Vigan08g005400</name>
</gene>
<accession>A0A0L9V2V2</accession>
<reference evidence="1 4" key="3">
    <citation type="submission" date="2020-05" db="EMBL/GenBank/DDBJ databases">
        <title>Vigna angularis (adzuki bean) Var. LongXiaoDou No. 4 denovo assembly.</title>
        <authorList>
            <person name="Xiang H."/>
        </authorList>
    </citation>
    <scope>NUCLEOTIDE SEQUENCE [LARGE SCALE GENOMIC DNA]</scope>
    <source>
        <tissue evidence="1">Leaf</tissue>
    </source>
</reference>
<evidence type="ECO:0000313" key="2">
    <source>
        <dbReference type="EMBL" id="KOM49227.1"/>
    </source>
</evidence>
<evidence type="ECO:0000313" key="3">
    <source>
        <dbReference type="Proteomes" id="UP000053144"/>
    </source>
</evidence>
<sequence length="246" mass="27992">MTSQKKPTTIAGTRQFIAVGETVPILDYENDTPADNLAFGLSLHEAAHAQTDMVAIGVTLSILRQSWLGVRVIMDEACSNAGIRMIRVHLPSEADDYFITPAEILRYSTNEMMIYNAYFVMLLFKNVSNNNYEQFFNRCITELKAIVGVTNATDIPPVLTLERAQAVRQVLGANIDLCRTLIECLIDEKQRDGRWQRFADYILESISWTGMSACHWVYDSLMLTREILLLRSRRRRECACLDDNLT</sequence>
<reference evidence="2" key="2">
    <citation type="submission" date="2015-02" db="EMBL/GenBank/DDBJ databases">
        <authorList>
            <person name="Chooi Y.-H."/>
        </authorList>
    </citation>
    <scope>NUCLEOTIDE SEQUENCE</scope>
    <source>
        <tissue evidence="2">Seedling</tissue>
    </source>
</reference>
<protein>
    <submittedName>
        <fullName evidence="2">Uncharacterized protein</fullName>
    </submittedName>
</protein>
<dbReference type="Gramene" id="KOM49227">
    <property type="protein sequence ID" value="KOM49227"/>
    <property type="gene ID" value="LR48_Vigan08g005400"/>
</dbReference>
<reference evidence="3" key="1">
    <citation type="journal article" date="2015" name="Proc. Natl. Acad. Sci. U.S.A.">
        <title>Genome sequencing of adzuki bean (Vigna angularis) provides insight into high starch and low fat accumulation and domestication.</title>
        <authorList>
            <person name="Yang K."/>
            <person name="Tian Z."/>
            <person name="Chen C."/>
            <person name="Luo L."/>
            <person name="Zhao B."/>
            <person name="Wang Z."/>
            <person name="Yu L."/>
            <person name="Li Y."/>
            <person name="Sun Y."/>
            <person name="Li W."/>
            <person name="Chen Y."/>
            <person name="Li Y."/>
            <person name="Zhang Y."/>
            <person name="Ai D."/>
            <person name="Zhao J."/>
            <person name="Shang C."/>
            <person name="Ma Y."/>
            <person name="Wu B."/>
            <person name="Wang M."/>
            <person name="Gao L."/>
            <person name="Sun D."/>
            <person name="Zhang P."/>
            <person name="Guo F."/>
            <person name="Wang W."/>
            <person name="Li Y."/>
            <person name="Wang J."/>
            <person name="Varshney R.K."/>
            <person name="Wang J."/>
            <person name="Ling H.Q."/>
            <person name="Wan P."/>
        </authorList>
    </citation>
    <scope>NUCLEOTIDE SEQUENCE</scope>
    <source>
        <strain evidence="3">cv. Jingnong 6</strain>
    </source>
</reference>
<proteinExistence type="predicted"/>
<dbReference type="AlphaFoldDB" id="A0A0L9V2V2"/>
<dbReference type="Proteomes" id="UP000743370">
    <property type="component" value="Unassembled WGS sequence"/>
</dbReference>
<name>A0A0L9V2V2_PHAAN</name>
<dbReference type="Proteomes" id="UP000053144">
    <property type="component" value="Chromosome 8"/>
</dbReference>